<keyword evidence="3" id="KW-0677">Repeat</keyword>
<name>A0A2J7R5M4_9NEOP</name>
<feature type="repeat" description="WD" evidence="5">
    <location>
        <begin position="333"/>
        <end position="374"/>
    </location>
</feature>
<dbReference type="PROSITE" id="PS50294">
    <property type="entry name" value="WD_REPEATS_REGION"/>
    <property type="match status" value="1"/>
</dbReference>
<dbReference type="InParanoid" id="A0A2J7R5M4"/>
<feature type="compositionally biased region" description="Polar residues" evidence="6">
    <location>
        <begin position="38"/>
        <end position="51"/>
    </location>
</feature>
<dbReference type="Proteomes" id="UP000235965">
    <property type="component" value="Unassembled WGS sequence"/>
</dbReference>
<evidence type="ECO:0000256" key="3">
    <source>
        <dbReference type="ARBA" id="ARBA00022737"/>
    </source>
</evidence>
<evidence type="ECO:0000256" key="4">
    <source>
        <dbReference type="ARBA" id="ARBA00023478"/>
    </source>
</evidence>
<dbReference type="FunCoup" id="A0A2J7R5M4">
    <property type="interactions" value="706"/>
</dbReference>
<evidence type="ECO:0000256" key="6">
    <source>
        <dbReference type="SAM" id="MobiDB-lite"/>
    </source>
</evidence>
<accession>A0A2J7R5M4</accession>
<dbReference type="PANTHER" id="PTHR44019:SF20">
    <property type="entry name" value="WD REPEAT-CONTAINING PROTEIN 55"/>
    <property type="match status" value="1"/>
</dbReference>
<dbReference type="STRING" id="105785.A0A2J7R5M4"/>
<dbReference type="InterPro" id="IPR001680">
    <property type="entry name" value="WD40_rpt"/>
</dbReference>
<keyword evidence="2 5" id="KW-0853">WD repeat</keyword>
<evidence type="ECO:0000313" key="7">
    <source>
        <dbReference type="EMBL" id="PNF36134.1"/>
    </source>
</evidence>
<dbReference type="InterPro" id="IPR019775">
    <property type="entry name" value="WD40_repeat_CS"/>
</dbReference>
<feature type="compositionally biased region" description="Acidic residues" evidence="6">
    <location>
        <begin position="18"/>
        <end position="33"/>
    </location>
</feature>
<comment type="similarity">
    <text evidence="1">Belongs to the WD repeat WDR55 family.</text>
</comment>
<organism evidence="7 8">
    <name type="scientific">Cryptotermes secundus</name>
    <dbReference type="NCBI Taxonomy" id="105785"/>
    <lineage>
        <taxon>Eukaryota</taxon>
        <taxon>Metazoa</taxon>
        <taxon>Ecdysozoa</taxon>
        <taxon>Arthropoda</taxon>
        <taxon>Hexapoda</taxon>
        <taxon>Insecta</taxon>
        <taxon>Pterygota</taxon>
        <taxon>Neoptera</taxon>
        <taxon>Polyneoptera</taxon>
        <taxon>Dictyoptera</taxon>
        <taxon>Blattodea</taxon>
        <taxon>Blattoidea</taxon>
        <taxon>Termitoidae</taxon>
        <taxon>Kalotermitidae</taxon>
        <taxon>Cryptotermitinae</taxon>
        <taxon>Cryptotermes</taxon>
    </lineage>
</organism>
<dbReference type="SMART" id="SM00320">
    <property type="entry name" value="WD40"/>
    <property type="match status" value="6"/>
</dbReference>
<dbReference type="PROSITE" id="PS00678">
    <property type="entry name" value="WD_REPEATS_1"/>
    <property type="match status" value="2"/>
</dbReference>
<dbReference type="EMBL" id="NEVH01006991">
    <property type="protein sequence ID" value="PNF36134.1"/>
    <property type="molecule type" value="Genomic_DNA"/>
</dbReference>
<dbReference type="OrthoDB" id="2288928at2759"/>
<evidence type="ECO:0000256" key="1">
    <source>
        <dbReference type="ARBA" id="ARBA00007625"/>
    </source>
</evidence>
<evidence type="ECO:0000256" key="2">
    <source>
        <dbReference type="ARBA" id="ARBA00022574"/>
    </source>
</evidence>
<keyword evidence="8" id="KW-1185">Reference proteome</keyword>
<dbReference type="PROSITE" id="PS50082">
    <property type="entry name" value="WD_REPEATS_2"/>
    <property type="match status" value="2"/>
</dbReference>
<evidence type="ECO:0000256" key="5">
    <source>
        <dbReference type="PROSITE-ProRule" id="PRU00221"/>
    </source>
</evidence>
<dbReference type="InterPro" id="IPR036322">
    <property type="entry name" value="WD40_repeat_dom_sf"/>
</dbReference>
<dbReference type="InterPro" id="IPR015943">
    <property type="entry name" value="WD40/YVTN_repeat-like_dom_sf"/>
</dbReference>
<evidence type="ECO:0000313" key="8">
    <source>
        <dbReference type="Proteomes" id="UP000235965"/>
    </source>
</evidence>
<proteinExistence type="inferred from homology"/>
<dbReference type="PANTHER" id="PTHR44019">
    <property type="entry name" value="WD REPEAT-CONTAINING PROTEIN 55"/>
    <property type="match status" value="1"/>
</dbReference>
<dbReference type="InterPro" id="IPR050505">
    <property type="entry name" value="WDR55/POC1"/>
</dbReference>
<dbReference type="Gene3D" id="2.130.10.10">
    <property type="entry name" value="YVTN repeat-like/Quinoprotein amine dehydrogenase"/>
    <property type="match status" value="2"/>
</dbReference>
<dbReference type="AlphaFoldDB" id="A0A2J7R5M4"/>
<sequence length="405" mass="45392">MCKLKKLDENMEDGTSSDTDDDVSISSETDSDSSDSTNEIVDSTNTVPVTHSENEEDDEDEVVKAIRKEREKCREHPPDIQSEDFVVDISFHPQNDIIAAATITGDVILHKYTNESTEILNTLELHTKACRDIEFSKDGNILYSCSKDKSIMISDCNTGKLKQFYDNAHDDPLYCLLVMDENLLASGDDNGTVKLWDIRKSDPICSLKEMDDYVSCMATTEVQKYLVCTSGDGTITSLDLRNRKLHIQSEVYEAELTSMAIMRSETKLLVGSSNGTLYLFNWGEFGYHSDEFPGIKHGINCLLPVTENIVVCACEDGVLRATHLFPQRHLGVVGQHQLSVESLDISNDGQFIASCSHDQKIKFWNVKYFEDIQVDGKRKAKKAELHHNLPSSKCTNVSDFFSGLI</sequence>
<reference evidence="7 8" key="1">
    <citation type="submission" date="2017-12" db="EMBL/GenBank/DDBJ databases">
        <title>Hemimetabolous genomes reveal molecular basis of termite eusociality.</title>
        <authorList>
            <person name="Harrison M.C."/>
            <person name="Jongepier E."/>
            <person name="Robertson H.M."/>
            <person name="Arning N."/>
            <person name="Bitard-Feildel T."/>
            <person name="Chao H."/>
            <person name="Childers C.P."/>
            <person name="Dinh H."/>
            <person name="Doddapaneni H."/>
            <person name="Dugan S."/>
            <person name="Gowin J."/>
            <person name="Greiner C."/>
            <person name="Han Y."/>
            <person name="Hu H."/>
            <person name="Hughes D.S.T."/>
            <person name="Huylmans A.-K."/>
            <person name="Kemena C."/>
            <person name="Kremer L.P.M."/>
            <person name="Lee S.L."/>
            <person name="Lopez-Ezquerra A."/>
            <person name="Mallet L."/>
            <person name="Monroy-Kuhn J.M."/>
            <person name="Moser A."/>
            <person name="Murali S.C."/>
            <person name="Muzny D.M."/>
            <person name="Otani S."/>
            <person name="Piulachs M.-D."/>
            <person name="Poelchau M."/>
            <person name="Qu J."/>
            <person name="Schaub F."/>
            <person name="Wada-Katsumata A."/>
            <person name="Worley K.C."/>
            <person name="Xie Q."/>
            <person name="Ylla G."/>
            <person name="Poulsen M."/>
            <person name="Gibbs R.A."/>
            <person name="Schal C."/>
            <person name="Richards S."/>
            <person name="Belles X."/>
            <person name="Korb J."/>
            <person name="Bornberg-Bauer E."/>
        </authorList>
    </citation>
    <scope>NUCLEOTIDE SEQUENCE [LARGE SCALE GENOMIC DNA]</scope>
    <source>
        <tissue evidence="7">Whole body</tissue>
    </source>
</reference>
<gene>
    <name evidence="7" type="ORF">B7P43_G10968</name>
</gene>
<comment type="caution">
    <text evidence="7">The sequence shown here is derived from an EMBL/GenBank/DDBJ whole genome shotgun (WGS) entry which is preliminary data.</text>
</comment>
<dbReference type="Pfam" id="PF24796">
    <property type="entry name" value="WDR55"/>
    <property type="match status" value="1"/>
</dbReference>
<dbReference type="SUPFAM" id="SSF50978">
    <property type="entry name" value="WD40 repeat-like"/>
    <property type="match status" value="1"/>
</dbReference>
<protein>
    <recommendedName>
        <fullName evidence="4">WD repeat-containing protein 55 homolog</fullName>
    </recommendedName>
</protein>
<feature type="region of interest" description="Disordered" evidence="6">
    <location>
        <begin position="1"/>
        <end position="60"/>
    </location>
</feature>
<feature type="repeat" description="WD" evidence="5">
    <location>
        <begin position="166"/>
        <end position="206"/>
    </location>
</feature>